<keyword evidence="5" id="KW-1185">Reference proteome</keyword>
<comment type="similarity">
    <text evidence="1 3">Belongs to the short-chain dehydrogenases/reductases (SDR) family.</text>
</comment>
<evidence type="ECO:0000313" key="5">
    <source>
        <dbReference type="Proteomes" id="UP000317648"/>
    </source>
</evidence>
<dbReference type="GO" id="GO:0016020">
    <property type="term" value="C:membrane"/>
    <property type="evidence" value="ECO:0007669"/>
    <property type="project" value="TreeGrafter"/>
</dbReference>
<dbReference type="EMBL" id="CP036433">
    <property type="protein sequence ID" value="QDU92714.1"/>
    <property type="molecule type" value="Genomic_DNA"/>
</dbReference>
<dbReference type="PRINTS" id="PR00080">
    <property type="entry name" value="SDRFAMILY"/>
</dbReference>
<dbReference type="AlphaFoldDB" id="A0A518DLI5"/>
<dbReference type="PANTHER" id="PTHR44196:SF1">
    <property type="entry name" value="DEHYDROGENASE_REDUCTASE SDR FAMILY MEMBER 7B"/>
    <property type="match status" value="1"/>
</dbReference>
<protein>
    <submittedName>
        <fullName evidence="4">L-2,3-butanediol dehydrogenase</fullName>
        <ecNumber evidence="4">1.1.1.76</ecNumber>
    </submittedName>
</protein>
<reference evidence="4 5" key="1">
    <citation type="submission" date="2019-02" db="EMBL/GenBank/DDBJ databases">
        <title>Deep-cultivation of Planctomycetes and their phenomic and genomic characterization uncovers novel biology.</title>
        <authorList>
            <person name="Wiegand S."/>
            <person name="Jogler M."/>
            <person name="Boedeker C."/>
            <person name="Pinto D."/>
            <person name="Vollmers J."/>
            <person name="Rivas-Marin E."/>
            <person name="Kohn T."/>
            <person name="Peeters S.H."/>
            <person name="Heuer A."/>
            <person name="Rast P."/>
            <person name="Oberbeckmann S."/>
            <person name="Bunk B."/>
            <person name="Jeske O."/>
            <person name="Meyerdierks A."/>
            <person name="Storesund J.E."/>
            <person name="Kallscheuer N."/>
            <person name="Luecker S."/>
            <person name="Lage O.M."/>
            <person name="Pohl T."/>
            <person name="Merkel B.J."/>
            <person name="Hornburger P."/>
            <person name="Mueller R.-W."/>
            <person name="Bruemmer F."/>
            <person name="Labrenz M."/>
            <person name="Spormann A.M."/>
            <person name="Op den Camp H."/>
            <person name="Overmann J."/>
            <person name="Amann R."/>
            <person name="Jetten M.S.M."/>
            <person name="Mascher T."/>
            <person name="Medema M.H."/>
            <person name="Devos D.P."/>
            <person name="Kaster A.-K."/>
            <person name="Ovreas L."/>
            <person name="Rohde M."/>
            <person name="Galperin M.Y."/>
            <person name="Jogler C."/>
        </authorList>
    </citation>
    <scope>NUCLEOTIDE SEQUENCE [LARGE SCALE GENOMIC DNA]</scope>
    <source>
        <strain evidence="4 5">Pla85_3_4</strain>
    </source>
</reference>
<dbReference type="Proteomes" id="UP000317648">
    <property type="component" value="Chromosome"/>
</dbReference>
<proteinExistence type="inferred from homology"/>
<name>A0A518DLI5_9BACT</name>
<gene>
    <name evidence="4" type="primary">budC_1</name>
    <name evidence="4" type="ORF">Pla8534_04620</name>
</gene>
<evidence type="ECO:0000256" key="1">
    <source>
        <dbReference type="ARBA" id="ARBA00006484"/>
    </source>
</evidence>
<organism evidence="4 5">
    <name type="scientific">Lignipirellula cremea</name>
    <dbReference type="NCBI Taxonomy" id="2528010"/>
    <lineage>
        <taxon>Bacteria</taxon>
        <taxon>Pseudomonadati</taxon>
        <taxon>Planctomycetota</taxon>
        <taxon>Planctomycetia</taxon>
        <taxon>Pirellulales</taxon>
        <taxon>Pirellulaceae</taxon>
        <taxon>Lignipirellula</taxon>
    </lineage>
</organism>
<dbReference type="Pfam" id="PF00106">
    <property type="entry name" value="adh_short"/>
    <property type="match status" value="1"/>
</dbReference>
<dbReference type="OrthoDB" id="9810734at2"/>
<dbReference type="InterPro" id="IPR002347">
    <property type="entry name" value="SDR_fam"/>
</dbReference>
<dbReference type="Gene3D" id="3.40.50.720">
    <property type="entry name" value="NAD(P)-binding Rossmann-like Domain"/>
    <property type="match status" value="1"/>
</dbReference>
<dbReference type="InterPro" id="IPR020904">
    <property type="entry name" value="Sc_DH/Rdtase_CS"/>
</dbReference>
<dbReference type="PRINTS" id="PR00081">
    <property type="entry name" value="GDHRDH"/>
</dbReference>
<dbReference type="KEGG" id="lcre:Pla8534_04620"/>
<evidence type="ECO:0000313" key="4">
    <source>
        <dbReference type="EMBL" id="QDU92714.1"/>
    </source>
</evidence>
<sequence length="261" mass="28093">MARRTLKNARALVTGASSGIGREIALELAAQGTRVLVTARREERLVELVQQIQAAGGEAHYVAGDITRPEVRESLVAAAADQLSGLDILVNNAGVGSIEKFVDSTEANLRTLFELDFFAAVEMIRVALPLLRQGERPLIANIASVLGHVAVPKKSEYCAAKFALHGFTDALRAELAPEKIDVSLICPSTTDSEFWESVLANQAKLPWKKLGMMSSAAVGRASVKAIRRGQREMIMTIGGKGLVLSDRLFPGLTGWLISRFG</sequence>
<keyword evidence="2 4" id="KW-0560">Oxidoreductase</keyword>
<dbReference type="PROSITE" id="PS00061">
    <property type="entry name" value="ADH_SHORT"/>
    <property type="match status" value="1"/>
</dbReference>
<accession>A0A518DLI5</accession>
<evidence type="ECO:0000256" key="3">
    <source>
        <dbReference type="RuleBase" id="RU000363"/>
    </source>
</evidence>
<dbReference type="EC" id="1.1.1.76" evidence="4"/>
<dbReference type="GO" id="GO:0047512">
    <property type="term" value="F:(S,S)-butanediol dehydrogenase activity"/>
    <property type="evidence" value="ECO:0007669"/>
    <property type="project" value="UniProtKB-EC"/>
</dbReference>
<dbReference type="InterPro" id="IPR036291">
    <property type="entry name" value="NAD(P)-bd_dom_sf"/>
</dbReference>
<dbReference type="SUPFAM" id="SSF51735">
    <property type="entry name" value="NAD(P)-binding Rossmann-fold domains"/>
    <property type="match status" value="1"/>
</dbReference>
<dbReference type="PANTHER" id="PTHR44196">
    <property type="entry name" value="DEHYDROGENASE/REDUCTASE SDR FAMILY MEMBER 7B"/>
    <property type="match status" value="1"/>
</dbReference>
<dbReference type="RefSeq" id="WP_145048909.1">
    <property type="nucleotide sequence ID" value="NZ_CP036433.1"/>
</dbReference>
<evidence type="ECO:0000256" key="2">
    <source>
        <dbReference type="ARBA" id="ARBA00023002"/>
    </source>
</evidence>